<feature type="transmembrane region" description="Helical" evidence="2">
    <location>
        <begin position="202"/>
        <end position="222"/>
    </location>
</feature>
<keyword evidence="2" id="KW-1133">Transmembrane helix</keyword>
<feature type="region of interest" description="Disordered" evidence="1">
    <location>
        <begin position="21"/>
        <end position="103"/>
    </location>
</feature>
<gene>
    <name evidence="3" type="ORF">TL16_g08073</name>
</gene>
<reference evidence="4" key="1">
    <citation type="journal article" date="2023" name="Commun. Biol.">
        <title>Genome analysis of Parmales, the sister group of diatoms, reveals the evolutionary specialization of diatoms from phago-mixotrophs to photoautotrophs.</title>
        <authorList>
            <person name="Ban H."/>
            <person name="Sato S."/>
            <person name="Yoshikawa S."/>
            <person name="Yamada K."/>
            <person name="Nakamura Y."/>
            <person name="Ichinomiya M."/>
            <person name="Sato N."/>
            <person name="Blanc-Mathieu R."/>
            <person name="Endo H."/>
            <person name="Kuwata A."/>
            <person name="Ogata H."/>
        </authorList>
    </citation>
    <scope>NUCLEOTIDE SEQUENCE [LARGE SCALE GENOMIC DNA]</scope>
</reference>
<feature type="compositionally biased region" description="Basic and acidic residues" evidence="1">
    <location>
        <begin position="43"/>
        <end position="57"/>
    </location>
</feature>
<accession>A0A9W7AUB9</accession>
<evidence type="ECO:0000256" key="1">
    <source>
        <dbReference type="SAM" id="MobiDB-lite"/>
    </source>
</evidence>
<evidence type="ECO:0000313" key="3">
    <source>
        <dbReference type="EMBL" id="GMH79221.1"/>
    </source>
</evidence>
<protein>
    <submittedName>
        <fullName evidence="3">Uncharacterized protein</fullName>
    </submittedName>
</protein>
<feature type="transmembrane region" description="Helical" evidence="2">
    <location>
        <begin position="255"/>
        <end position="274"/>
    </location>
</feature>
<feature type="transmembrane region" description="Helical" evidence="2">
    <location>
        <begin position="286"/>
        <end position="306"/>
    </location>
</feature>
<feature type="transmembrane region" description="Helical" evidence="2">
    <location>
        <begin position="231"/>
        <end position="249"/>
    </location>
</feature>
<dbReference type="Proteomes" id="UP001162640">
    <property type="component" value="Unassembled WGS sequence"/>
</dbReference>
<keyword evidence="2" id="KW-0812">Transmembrane</keyword>
<dbReference type="EMBL" id="BLQM01000262">
    <property type="protein sequence ID" value="GMH79221.1"/>
    <property type="molecule type" value="Genomic_DNA"/>
</dbReference>
<proteinExistence type="predicted"/>
<keyword evidence="2" id="KW-0472">Membrane</keyword>
<name>A0A9W7AUB9_9STRA</name>
<feature type="transmembrane region" description="Helical" evidence="2">
    <location>
        <begin position="176"/>
        <end position="196"/>
    </location>
</feature>
<organism evidence="3 4">
    <name type="scientific">Triparma laevis f. inornata</name>
    <dbReference type="NCBI Taxonomy" id="1714386"/>
    <lineage>
        <taxon>Eukaryota</taxon>
        <taxon>Sar</taxon>
        <taxon>Stramenopiles</taxon>
        <taxon>Ochrophyta</taxon>
        <taxon>Bolidophyceae</taxon>
        <taxon>Parmales</taxon>
        <taxon>Triparmaceae</taxon>
        <taxon>Triparma</taxon>
    </lineage>
</organism>
<dbReference type="AlphaFoldDB" id="A0A9W7AUB9"/>
<comment type="caution">
    <text evidence="3">The sequence shown here is derived from an EMBL/GenBank/DDBJ whole genome shotgun (WGS) entry which is preliminary data.</text>
</comment>
<evidence type="ECO:0000256" key="2">
    <source>
        <dbReference type="SAM" id="Phobius"/>
    </source>
</evidence>
<feature type="transmembrane region" description="Helical" evidence="2">
    <location>
        <begin position="318"/>
        <end position="336"/>
    </location>
</feature>
<evidence type="ECO:0000313" key="4">
    <source>
        <dbReference type="Proteomes" id="UP001162640"/>
    </source>
</evidence>
<sequence length="408" mass="45364">MQGKQNIPVIASYKCMGPQKIAPANVSQSPPPNKTPDETSIDDDAKDRWEHSTEVKNEAQLGVDNVSPPNSEDNVEDRNEKEEGGSGGEVDLVEEGDSPQQQRRNSIVEMLKSATAVETLLSVLGKGKIKKNDMVRILVSSFEPKIIDSKDTVAATLFGPKMAKYMWALLKGPSAIIANIFFFICCIIVCACHWLPNSYSYITILSLVYLIPNVCSMNCYIVKRILRSFDFYLYSGYLTATIITIITSLRDARIVAFMCGWIFGIYLLFCDALPEKVRIKTLRFGVILYAVAMFLVCLFLWLGIIRDLHEWDIKFGKTTYSSSVIAMNCGGNFLLFNSKSIFHAIKTPHRFSLIGAKLKSIKGNARHVGAFKHFNNLISAGNGTTLSPKTLKLKRKLEGSDGTESWSG</sequence>